<keyword evidence="2" id="KW-1185">Reference proteome</keyword>
<proteinExistence type="predicted"/>
<sequence length="80" mass="9018">MYIGKTSRDVKWSLGDNLTALETKTDELGRVYNDVNRLAETAEGEGWIRKCGASGWLERVKTLREEADKILADGKQIMES</sequence>
<name>A0A2I0LCC3_PUNGR</name>
<evidence type="ECO:0000313" key="2">
    <source>
        <dbReference type="Proteomes" id="UP000233551"/>
    </source>
</evidence>
<evidence type="ECO:0008006" key="3">
    <source>
        <dbReference type="Google" id="ProtNLM"/>
    </source>
</evidence>
<protein>
    <recommendedName>
        <fullName evidence="3">Rx N-terminal domain-containing protein</fullName>
    </recommendedName>
</protein>
<dbReference type="AlphaFoldDB" id="A0A2I0LCC3"/>
<organism evidence="1 2">
    <name type="scientific">Punica granatum</name>
    <name type="common">Pomegranate</name>
    <dbReference type="NCBI Taxonomy" id="22663"/>
    <lineage>
        <taxon>Eukaryota</taxon>
        <taxon>Viridiplantae</taxon>
        <taxon>Streptophyta</taxon>
        <taxon>Embryophyta</taxon>
        <taxon>Tracheophyta</taxon>
        <taxon>Spermatophyta</taxon>
        <taxon>Magnoliopsida</taxon>
        <taxon>eudicotyledons</taxon>
        <taxon>Gunneridae</taxon>
        <taxon>Pentapetalae</taxon>
        <taxon>rosids</taxon>
        <taxon>malvids</taxon>
        <taxon>Myrtales</taxon>
        <taxon>Lythraceae</taxon>
        <taxon>Punica</taxon>
    </lineage>
</organism>
<reference evidence="1 2" key="1">
    <citation type="submission" date="2017-11" db="EMBL/GenBank/DDBJ databases">
        <title>De-novo sequencing of pomegranate (Punica granatum L.) genome.</title>
        <authorList>
            <person name="Akparov Z."/>
            <person name="Amiraslanov A."/>
            <person name="Hajiyeva S."/>
            <person name="Abbasov M."/>
            <person name="Kaur K."/>
            <person name="Hamwieh A."/>
            <person name="Solovyev V."/>
            <person name="Salamov A."/>
            <person name="Braich B."/>
            <person name="Kosarev P."/>
            <person name="Mahmoud A."/>
            <person name="Hajiyev E."/>
            <person name="Babayeva S."/>
            <person name="Izzatullayeva V."/>
            <person name="Mammadov A."/>
            <person name="Mammadov A."/>
            <person name="Sharifova S."/>
            <person name="Ojaghi J."/>
            <person name="Eynullazada K."/>
            <person name="Bayramov B."/>
            <person name="Abdulazimova A."/>
            <person name="Shahmuradov I."/>
        </authorList>
    </citation>
    <scope>NUCLEOTIDE SEQUENCE [LARGE SCALE GENOMIC DNA]</scope>
    <source>
        <strain evidence="2">cv. AG2017</strain>
        <tissue evidence="1">Leaf</tissue>
    </source>
</reference>
<evidence type="ECO:0000313" key="1">
    <source>
        <dbReference type="EMBL" id="PKI77846.1"/>
    </source>
</evidence>
<comment type="caution">
    <text evidence="1">The sequence shown here is derived from an EMBL/GenBank/DDBJ whole genome shotgun (WGS) entry which is preliminary data.</text>
</comment>
<gene>
    <name evidence="1" type="ORF">CRG98_001810</name>
</gene>
<accession>A0A2I0LCC3</accession>
<dbReference type="Proteomes" id="UP000233551">
    <property type="component" value="Unassembled WGS sequence"/>
</dbReference>
<dbReference type="EMBL" id="PGOL01000073">
    <property type="protein sequence ID" value="PKI77846.1"/>
    <property type="molecule type" value="Genomic_DNA"/>
</dbReference>